<proteinExistence type="predicted"/>
<sequence length="144" mass="15791">MISNAGKKSFASQLMVLTAASNLNDFQDVVTFLKEHLDDVINEVHGFDKLLVDDGTVSLNCPPAPENGDSHGGLLIRTISEQSPDKGEHIVLSREFKVHDLGKSDSAANAHKVEVRCDVTRSAEEGRKIEEEKVVVDIVRKPLM</sequence>
<evidence type="ECO:0000313" key="1">
    <source>
        <dbReference type="EMBL" id="KAG5175081.1"/>
    </source>
</evidence>
<evidence type="ECO:0000313" key="2">
    <source>
        <dbReference type="Proteomes" id="UP000664859"/>
    </source>
</evidence>
<reference evidence="1" key="1">
    <citation type="submission" date="2021-02" db="EMBL/GenBank/DDBJ databases">
        <title>First Annotated Genome of the Yellow-green Alga Tribonema minus.</title>
        <authorList>
            <person name="Mahan K.M."/>
        </authorList>
    </citation>
    <scope>NUCLEOTIDE SEQUENCE</scope>
    <source>
        <strain evidence="1">UTEX B ZZ1240</strain>
    </source>
</reference>
<dbReference type="OrthoDB" id="40887at2759"/>
<dbReference type="EMBL" id="JAFCMP010000554">
    <property type="protein sequence ID" value="KAG5175081.1"/>
    <property type="molecule type" value="Genomic_DNA"/>
</dbReference>
<name>A0A835YGF9_9STRA</name>
<gene>
    <name evidence="1" type="ORF">JKP88DRAFT_259242</name>
</gene>
<keyword evidence="2" id="KW-1185">Reference proteome</keyword>
<dbReference type="Proteomes" id="UP000664859">
    <property type="component" value="Unassembled WGS sequence"/>
</dbReference>
<protein>
    <submittedName>
        <fullName evidence="1">Uncharacterized protein</fullName>
    </submittedName>
</protein>
<comment type="caution">
    <text evidence="1">The sequence shown here is derived from an EMBL/GenBank/DDBJ whole genome shotgun (WGS) entry which is preliminary data.</text>
</comment>
<dbReference type="AlphaFoldDB" id="A0A835YGF9"/>
<accession>A0A835YGF9</accession>
<organism evidence="1 2">
    <name type="scientific">Tribonema minus</name>
    <dbReference type="NCBI Taxonomy" id="303371"/>
    <lineage>
        <taxon>Eukaryota</taxon>
        <taxon>Sar</taxon>
        <taxon>Stramenopiles</taxon>
        <taxon>Ochrophyta</taxon>
        <taxon>PX clade</taxon>
        <taxon>Xanthophyceae</taxon>
        <taxon>Tribonematales</taxon>
        <taxon>Tribonemataceae</taxon>
        <taxon>Tribonema</taxon>
    </lineage>
</organism>